<dbReference type="CDD" id="cd00841">
    <property type="entry name" value="MPP_YfcE"/>
    <property type="match status" value="1"/>
</dbReference>
<comment type="caution">
    <text evidence="4">The sequence shown here is derived from an EMBL/GenBank/DDBJ whole genome shotgun (WGS) entry which is preliminary data.</text>
</comment>
<dbReference type="Proteomes" id="UP000034166">
    <property type="component" value="Unassembled WGS sequence"/>
</dbReference>
<evidence type="ECO:0000259" key="3">
    <source>
        <dbReference type="Pfam" id="PF12850"/>
    </source>
</evidence>
<protein>
    <recommendedName>
        <fullName evidence="2">Phosphoesterase</fullName>
        <ecNumber evidence="2">3.1.4.-</ecNumber>
    </recommendedName>
</protein>
<evidence type="ECO:0000256" key="2">
    <source>
        <dbReference type="RuleBase" id="RU362039"/>
    </source>
</evidence>
<dbReference type="InterPro" id="IPR000979">
    <property type="entry name" value="Phosphodiesterase_MJ0936/Vps29"/>
</dbReference>
<dbReference type="GO" id="GO:0016787">
    <property type="term" value="F:hydrolase activity"/>
    <property type="evidence" value="ECO:0007669"/>
    <property type="project" value="UniProtKB-UniRule"/>
</dbReference>
<organism evidence="4 5">
    <name type="scientific">Mesobacillus campisalis</name>
    <dbReference type="NCBI Taxonomy" id="1408103"/>
    <lineage>
        <taxon>Bacteria</taxon>
        <taxon>Bacillati</taxon>
        <taxon>Bacillota</taxon>
        <taxon>Bacilli</taxon>
        <taxon>Bacillales</taxon>
        <taxon>Bacillaceae</taxon>
        <taxon>Mesobacillus</taxon>
    </lineage>
</organism>
<dbReference type="AlphaFoldDB" id="A0A0M2SVT7"/>
<keyword evidence="2" id="KW-0479">Metal-binding</keyword>
<dbReference type="GO" id="GO:0046872">
    <property type="term" value="F:metal ion binding"/>
    <property type="evidence" value="ECO:0007669"/>
    <property type="project" value="UniProtKB-KW"/>
</dbReference>
<comment type="cofactor">
    <cofactor evidence="2">
        <name>a divalent metal cation</name>
        <dbReference type="ChEBI" id="CHEBI:60240"/>
    </cofactor>
</comment>
<dbReference type="InterPro" id="IPR029052">
    <property type="entry name" value="Metallo-depent_PP-like"/>
</dbReference>
<comment type="similarity">
    <text evidence="1 2">Belongs to the metallophosphoesterase superfamily. YfcE family.</text>
</comment>
<reference evidence="4 5" key="1">
    <citation type="submission" date="2015-04" db="EMBL/GenBank/DDBJ databases">
        <title>Taxonomic description and genome sequence of Bacillus campisalis sp. nov., a novel member of the genus Bacillus isolated from solar saltern.</title>
        <authorList>
            <person name="Mathan Kumar R."/>
            <person name="Kaur G."/>
            <person name="Kumar A."/>
            <person name="Singh N.K."/>
            <person name="Kaur N."/>
            <person name="Kumar N."/>
            <person name="Mayilraj S."/>
        </authorList>
    </citation>
    <scope>NUCLEOTIDE SEQUENCE [LARGE SCALE GENOMIC DNA]</scope>
    <source>
        <strain evidence="4 5">SA2-6</strain>
    </source>
</reference>
<dbReference type="EMBL" id="LAYY01000008">
    <property type="protein sequence ID" value="KKK38283.1"/>
    <property type="molecule type" value="Genomic_DNA"/>
</dbReference>
<dbReference type="PANTHER" id="PTHR11124">
    <property type="entry name" value="VACUOLAR SORTING PROTEIN VPS29"/>
    <property type="match status" value="1"/>
</dbReference>
<dbReference type="InterPro" id="IPR024654">
    <property type="entry name" value="Calcineurin-like_PHP_lpxH"/>
</dbReference>
<evidence type="ECO:0000313" key="5">
    <source>
        <dbReference type="Proteomes" id="UP000034166"/>
    </source>
</evidence>
<proteinExistence type="inferred from homology"/>
<keyword evidence="5" id="KW-1185">Reference proteome</keyword>
<sequence>MTKILIVSDSHGSTELLDELKRRHGADVDVMIHCGDSELSDDSDSINGFTAVKGNCDFYGDFPEEAELEAGGYKILVVHGHMHSVKTSLLSLTYRAEEAGANIVCFGHSHLLGAEMIDSTLYINPGSIRLPRGRRERTYVILDLQEGRAALHVYDADRGEMKNLKQEFTVPVPKRP</sequence>
<dbReference type="SUPFAM" id="SSF56300">
    <property type="entry name" value="Metallo-dependent phosphatases"/>
    <property type="match status" value="1"/>
</dbReference>
<dbReference type="EC" id="3.1.4.-" evidence="2"/>
<dbReference type="RefSeq" id="WP_046523389.1">
    <property type="nucleotide sequence ID" value="NZ_LAYY01000008.1"/>
</dbReference>
<accession>A0A0M2SVT7</accession>
<dbReference type="OrthoDB" id="9800565at2"/>
<evidence type="ECO:0000256" key="1">
    <source>
        <dbReference type="ARBA" id="ARBA00008950"/>
    </source>
</evidence>
<dbReference type="Pfam" id="PF12850">
    <property type="entry name" value="Metallophos_2"/>
    <property type="match status" value="1"/>
</dbReference>
<dbReference type="InterPro" id="IPR041802">
    <property type="entry name" value="MPP_YfcE"/>
</dbReference>
<name>A0A0M2SVT7_9BACI</name>
<dbReference type="Gene3D" id="3.60.21.10">
    <property type="match status" value="1"/>
</dbReference>
<feature type="domain" description="Calcineurin-like phosphoesterase" evidence="3">
    <location>
        <begin position="3"/>
        <end position="146"/>
    </location>
</feature>
<dbReference type="NCBIfam" id="TIGR00040">
    <property type="entry name" value="yfcE"/>
    <property type="match status" value="1"/>
</dbReference>
<evidence type="ECO:0000313" key="4">
    <source>
        <dbReference type="EMBL" id="KKK38283.1"/>
    </source>
</evidence>
<dbReference type="PATRIC" id="fig|1408103.3.peg.1980"/>
<gene>
    <name evidence="4" type="ORF">WQ57_08800</name>
</gene>